<comment type="caution">
    <text evidence="2">The sequence shown here is derived from an EMBL/GenBank/DDBJ whole genome shotgun (WGS) entry which is preliminary data.</text>
</comment>
<dbReference type="PANTHER" id="PTHR33116">
    <property type="entry name" value="REVERSE TRANSCRIPTASE ZINC-BINDING DOMAIN-CONTAINING PROTEIN-RELATED-RELATED"/>
    <property type="match status" value="1"/>
</dbReference>
<evidence type="ECO:0000313" key="2">
    <source>
        <dbReference type="EMBL" id="TVU05324.1"/>
    </source>
</evidence>
<proteinExistence type="predicted"/>
<dbReference type="Proteomes" id="UP000324897">
    <property type="component" value="Unassembled WGS sequence"/>
</dbReference>
<sequence>MDKHIWTPDPAVGFTTKSAYNRFFMASVQFEPYRRLWKSWAPLKVKIFLWLAILNRCWTADRLARRGMQHPEHCPLCDQEEENIQHLLTTCVVAREVWFHVLRRVELQSLMPDQDELNFKEWWRRSLRKVPKEKKKGFNTLVMLTSWGIWKQRNSCVFDAATPQPHLIVQHITEEATEWKLAGARRLSEIMP</sequence>
<evidence type="ECO:0000259" key="1">
    <source>
        <dbReference type="Pfam" id="PF13966"/>
    </source>
</evidence>
<protein>
    <recommendedName>
        <fullName evidence="1">Reverse transcriptase zinc-binding domain-containing protein</fullName>
    </recommendedName>
</protein>
<organism evidence="2 3">
    <name type="scientific">Eragrostis curvula</name>
    <name type="common">weeping love grass</name>
    <dbReference type="NCBI Taxonomy" id="38414"/>
    <lineage>
        <taxon>Eukaryota</taxon>
        <taxon>Viridiplantae</taxon>
        <taxon>Streptophyta</taxon>
        <taxon>Embryophyta</taxon>
        <taxon>Tracheophyta</taxon>
        <taxon>Spermatophyta</taxon>
        <taxon>Magnoliopsida</taxon>
        <taxon>Liliopsida</taxon>
        <taxon>Poales</taxon>
        <taxon>Poaceae</taxon>
        <taxon>PACMAD clade</taxon>
        <taxon>Chloridoideae</taxon>
        <taxon>Eragrostideae</taxon>
        <taxon>Eragrostidinae</taxon>
        <taxon>Eragrostis</taxon>
    </lineage>
</organism>
<reference evidence="2 3" key="1">
    <citation type="journal article" date="2019" name="Sci. Rep.">
        <title>A high-quality genome of Eragrostis curvula grass provides insights into Poaceae evolution and supports new strategies to enhance forage quality.</title>
        <authorList>
            <person name="Carballo J."/>
            <person name="Santos B.A.C.M."/>
            <person name="Zappacosta D."/>
            <person name="Garbus I."/>
            <person name="Selva J.P."/>
            <person name="Gallo C.A."/>
            <person name="Diaz A."/>
            <person name="Albertini E."/>
            <person name="Caccamo M."/>
            <person name="Echenique V."/>
        </authorList>
    </citation>
    <scope>NUCLEOTIDE SEQUENCE [LARGE SCALE GENOMIC DNA]</scope>
    <source>
        <strain evidence="3">cv. Victoria</strain>
        <tissue evidence="2">Leaf</tissue>
    </source>
</reference>
<feature type="domain" description="Reverse transcriptase zinc-binding" evidence="1">
    <location>
        <begin position="14"/>
        <end position="98"/>
    </location>
</feature>
<gene>
    <name evidence="2" type="ORF">EJB05_48482</name>
</gene>
<dbReference type="AlphaFoldDB" id="A0A5J9T215"/>
<dbReference type="Pfam" id="PF13966">
    <property type="entry name" value="zf-RVT"/>
    <property type="match status" value="1"/>
</dbReference>
<dbReference type="EMBL" id="RWGY01000051">
    <property type="protein sequence ID" value="TVU05324.1"/>
    <property type="molecule type" value="Genomic_DNA"/>
</dbReference>
<feature type="non-terminal residue" evidence="2">
    <location>
        <position position="1"/>
    </location>
</feature>
<dbReference type="PANTHER" id="PTHR33116:SF78">
    <property type="entry name" value="OS12G0587133 PROTEIN"/>
    <property type="match status" value="1"/>
</dbReference>
<dbReference type="OrthoDB" id="683130at2759"/>
<dbReference type="Gramene" id="TVU05324">
    <property type="protein sequence ID" value="TVU05324"/>
    <property type="gene ID" value="EJB05_48482"/>
</dbReference>
<keyword evidence="3" id="KW-1185">Reference proteome</keyword>
<dbReference type="InterPro" id="IPR026960">
    <property type="entry name" value="RVT-Znf"/>
</dbReference>
<name>A0A5J9T215_9POAL</name>
<evidence type="ECO:0000313" key="3">
    <source>
        <dbReference type="Proteomes" id="UP000324897"/>
    </source>
</evidence>
<accession>A0A5J9T215</accession>